<organism evidence="2 4">
    <name type="scientific">Uruburuella suis</name>
    <dbReference type="NCBI Taxonomy" id="252130"/>
    <lineage>
        <taxon>Bacteria</taxon>
        <taxon>Pseudomonadati</taxon>
        <taxon>Pseudomonadota</taxon>
        <taxon>Betaproteobacteria</taxon>
        <taxon>Neisseriales</taxon>
        <taxon>Neisseriaceae</taxon>
        <taxon>Uruburuella</taxon>
    </lineage>
</organism>
<sequence length="45" mass="4902">MAGFLLQLYDSRHVLGIVDAETLAFALKALFAYSGNTANNQKVTQ</sequence>
<reference evidence="2" key="3">
    <citation type="journal article" date="2022" name="Res Sq">
        <title>Evolution of multicellular longitudinally dividing oral cavity symbionts (Neisseriaceae).</title>
        <authorList>
            <person name="Nyongesa S."/>
            <person name="Weber P."/>
            <person name="Bernet E."/>
            <person name="Pullido F."/>
            <person name="Nieckarz M."/>
            <person name="Delaby M."/>
            <person name="Nieves C."/>
            <person name="Viehboeck T."/>
            <person name="Krause N."/>
            <person name="Rivera-Millot A."/>
            <person name="Nakamura A."/>
            <person name="Vischer N."/>
            <person name="VanNieuwenhze M."/>
            <person name="Brun Y."/>
            <person name="Cava F."/>
            <person name="Bulgheresi S."/>
            <person name="Veyrier F."/>
        </authorList>
    </citation>
    <scope>NUCLEOTIDE SEQUENCE</scope>
    <source>
        <strain evidence="2">1258/02</strain>
    </source>
</reference>
<dbReference type="EMBL" id="CP091507">
    <property type="protein sequence ID" value="UOO79556.1"/>
    <property type="molecule type" value="Genomic_DNA"/>
</dbReference>
<keyword evidence="3" id="KW-1185">Reference proteome</keyword>
<dbReference type="KEGG" id="usu:LVJ78_00525"/>
<accession>A0AAE9GZ05</accession>
<reference evidence="1 3" key="1">
    <citation type="submission" date="2019-03" db="EMBL/GenBank/DDBJ databases">
        <title>Genomic Encyclopedia of Type Strains, Phase IV (KMG-IV): sequencing the most valuable type-strain genomes for metagenomic binning, comparative biology and taxonomic classification.</title>
        <authorList>
            <person name="Goeker M."/>
        </authorList>
    </citation>
    <scope>NUCLEOTIDE SEQUENCE [LARGE SCALE GENOMIC DNA]</scope>
    <source>
        <strain evidence="1 3">DSM 17474</strain>
    </source>
</reference>
<dbReference type="RefSeq" id="WP_165870913.1">
    <property type="nucleotide sequence ID" value="NZ_CP091507.1"/>
</dbReference>
<evidence type="ECO:0000313" key="4">
    <source>
        <dbReference type="Proteomes" id="UP000829756"/>
    </source>
</evidence>
<dbReference type="AlphaFoldDB" id="A0AAE9GZ05"/>
<reference evidence="2" key="2">
    <citation type="submission" date="2021-12" db="EMBL/GenBank/DDBJ databases">
        <authorList>
            <person name="Veyrier F.J."/>
        </authorList>
    </citation>
    <scope>NUCLEOTIDE SEQUENCE</scope>
    <source>
        <strain evidence="2">1258/02</strain>
    </source>
</reference>
<dbReference type="Proteomes" id="UP000294721">
    <property type="component" value="Unassembled WGS sequence"/>
</dbReference>
<protein>
    <submittedName>
        <fullName evidence="2">Uncharacterized protein</fullName>
    </submittedName>
</protein>
<evidence type="ECO:0000313" key="2">
    <source>
        <dbReference type="EMBL" id="UOO79556.1"/>
    </source>
</evidence>
<dbReference type="EMBL" id="SLXE01000011">
    <property type="protein sequence ID" value="TCP06473.1"/>
    <property type="molecule type" value="Genomic_DNA"/>
</dbReference>
<gene>
    <name evidence="1" type="ORF">EV680_11127</name>
    <name evidence="2" type="ORF">LVJ78_00525</name>
</gene>
<dbReference type="Proteomes" id="UP000829756">
    <property type="component" value="Chromosome"/>
</dbReference>
<proteinExistence type="predicted"/>
<evidence type="ECO:0000313" key="3">
    <source>
        <dbReference type="Proteomes" id="UP000294721"/>
    </source>
</evidence>
<name>A0AAE9GZ05_9NEIS</name>
<evidence type="ECO:0000313" key="1">
    <source>
        <dbReference type="EMBL" id="TCP06473.1"/>
    </source>
</evidence>